<proteinExistence type="predicted"/>
<dbReference type="Gene3D" id="1.25.40.10">
    <property type="entry name" value="Tetratricopeptide repeat domain"/>
    <property type="match status" value="1"/>
</dbReference>
<dbReference type="GO" id="GO:0003677">
    <property type="term" value="F:DNA binding"/>
    <property type="evidence" value="ECO:0007669"/>
    <property type="project" value="UniProtKB-UniRule"/>
</dbReference>
<dbReference type="PROSITE" id="PS51755">
    <property type="entry name" value="OMPR_PHOB"/>
    <property type="match status" value="1"/>
</dbReference>
<dbReference type="GO" id="GO:0000160">
    <property type="term" value="P:phosphorelay signal transduction system"/>
    <property type="evidence" value="ECO:0007669"/>
    <property type="project" value="InterPro"/>
</dbReference>
<dbReference type="InterPro" id="IPR036388">
    <property type="entry name" value="WH-like_DNA-bd_sf"/>
</dbReference>
<dbReference type="InterPro" id="IPR058852">
    <property type="entry name" value="HTH_77"/>
</dbReference>
<dbReference type="PANTHER" id="PTHR47691:SF3">
    <property type="entry name" value="HTH-TYPE TRANSCRIPTIONAL REGULATOR RV0890C-RELATED"/>
    <property type="match status" value="1"/>
</dbReference>
<dbReference type="Proteomes" id="UP000646365">
    <property type="component" value="Unassembled WGS sequence"/>
</dbReference>
<organism evidence="4 5">
    <name type="scientific">Aliidongia dinghuensis</name>
    <dbReference type="NCBI Taxonomy" id="1867774"/>
    <lineage>
        <taxon>Bacteria</taxon>
        <taxon>Pseudomonadati</taxon>
        <taxon>Pseudomonadota</taxon>
        <taxon>Alphaproteobacteria</taxon>
        <taxon>Rhodospirillales</taxon>
        <taxon>Dongiaceae</taxon>
        <taxon>Aliidongia</taxon>
    </lineage>
</organism>
<feature type="domain" description="OmpR/PhoB-type" evidence="3">
    <location>
        <begin position="1"/>
        <end position="93"/>
    </location>
</feature>
<dbReference type="PANTHER" id="PTHR47691">
    <property type="entry name" value="REGULATOR-RELATED"/>
    <property type="match status" value="1"/>
</dbReference>
<dbReference type="InterPro" id="IPR019734">
    <property type="entry name" value="TPR_rpt"/>
</dbReference>
<protein>
    <recommendedName>
        <fullName evidence="3">OmpR/PhoB-type domain-containing protein</fullName>
    </recommendedName>
</protein>
<dbReference type="InterPro" id="IPR027417">
    <property type="entry name" value="P-loop_NTPase"/>
</dbReference>
<evidence type="ECO:0000256" key="1">
    <source>
        <dbReference type="ARBA" id="ARBA00023125"/>
    </source>
</evidence>
<dbReference type="EMBL" id="BMJQ01000031">
    <property type="protein sequence ID" value="GGF49806.1"/>
    <property type="molecule type" value="Genomic_DNA"/>
</dbReference>
<dbReference type="Pfam" id="PF25872">
    <property type="entry name" value="HTH_77"/>
    <property type="match status" value="1"/>
</dbReference>
<dbReference type="Pfam" id="PF13424">
    <property type="entry name" value="TPR_12"/>
    <property type="match status" value="1"/>
</dbReference>
<dbReference type="PRINTS" id="PR00364">
    <property type="entry name" value="DISEASERSIST"/>
</dbReference>
<dbReference type="SMART" id="SM00028">
    <property type="entry name" value="TPR"/>
    <property type="match status" value="4"/>
</dbReference>
<dbReference type="InterPro" id="IPR016032">
    <property type="entry name" value="Sig_transdc_resp-reg_C-effctor"/>
</dbReference>
<dbReference type="GO" id="GO:0006355">
    <property type="term" value="P:regulation of DNA-templated transcription"/>
    <property type="evidence" value="ECO:0007669"/>
    <property type="project" value="InterPro"/>
</dbReference>
<evidence type="ECO:0000313" key="5">
    <source>
        <dbReference type="Proteomes" id="UP000646365"/>
    </source>
</evidence>
<reference evidence="4" key="1">
    <citation type="journal article" date="2014" name="Int. J. Syst. Evol. Microbiol.">
        <title>Complete genome sequence of Corynebacterium casei LMG S-19264T (=DSM 44701T), isolated from a smear-ripened cheese.</title>
        <authorList>
            <consortium name="US DOE Joint Genome Institute (JGI-PGF)"/>
            <person name="Walter F."/>
            <person name="Albersmeier A."/>
            <person name="Kalinowski J."/>
            <person name="Ruckert C."/>
        </authorList>
    </citation>
    <scope>NUCLEOTIDE SEQUENCE</scope>
    <source>
        <strain evidence="4">CGMCC 1.15725</strain>
    </source>
</reference>
<dbReference type="Gene3D" id="1.10.10.10">
    <property type="entry name" value="Winged helix-like DNA-binding domain superfamily/Winged helix DNA-binding domain"/>
    <property type="match status" value="1"/>
</dbReference>
<accession>A0A8J2Z1K7</accession>
<dbReference type="Pfam" id="PF00486">
    <property type="entry name" value="Trans_reg_C"/>
    <property type="match status" value="1"/>
</dbReference>
<dbReference type="Gene3D" id="3.40.50.300">
    <property type="entry name" value="P-loop containing nucleotide triphosphate hydrolases"/>
    <property type="match status" value="1"/>
</dbReference>
<comment type="caution">
    <text evidence="4">The sequence shown here is derived from an EMBL/GenBank/DDBJ whole genome shotgun (WGS) entry which is preliminary data.</text>
</comment>
<evidence type="ECO:0000256" key="2">
    <source>
        <dbReference type="PROSITE-ProRule" id="PRU01091"/>
    </source>
</evidence>
<dbReference type="AlphaFoldDB" id="A0A8J2Z1K7"/>
<dbReference type="InterPro" id="IPR011990">
    <property type="entry name" value="TPR-like_helical_dom_sf"/>
</dbReference>
<reference evidence="4" key="2">
    <citation type="submission" date="2020-09" db="EMBL/GenBank/DDBJ databases">
        <authorList>
            <person name="Sun Q."/>
            <person name="Zhou Y."/>
        </authorList>
    </citation>
    <scope>NUCLEOTIDE SEQUENCE</scope>
    <source>
        <strain evidence="4">CGMCC 1.15725</strain>
    </source>
</reference>
<sequence length="860" mass="93188">MRFGRYTVDTRSRRFEVDGQAVELGSRAFDLLVALIESRGTIVSKEEIIRRVWPDVVVDEANLRVQLAKVRKALDDDRHLIRTVPSRGYLFAGDVPVAIDPMPDGAAIGPAPPVTSAEIVPEPLGNLPKPMHSLIGRSIQLMDLRHSIGQHRLVTLVGPGGIGKTRLAIAAGRAMAPSFPDGVWLIDLAPLADPQAVTSVAATVLGIRLSQMETAVSAIASAIGTRRMLLIFDNCEHLIGAAAELIRQSLARAPGLSVVATSQERLDIQGEQVCRLGPLDVPSDARGDVLGFGAVALFVERACAADRSFVLDQVSRERVVEICRRLDGIPLALEMAAARVPLLGLGGLLKGLDERLRMLKGSKHGIRDRHRTLLDMVEWSYGLLDRADQEVFRRLAIFAGLFSLEAAAAVAGSDRSDRWDMADSLGRLLDKSLIAIEPGEPPHYRLLETLRLYAAERLAESGEREACAERHARYFAERSGQVHDAWPTTPEPAWLAMAQLDLDNIRVALDWALADPSRAPTAIALAGAAGRHWSRLGLIAEGKRYTDRALPLISPETPPVMAARLLQHAGGLRVIVAEGPAALTFLKQAEALYRQIDDRIGLASVLAIIGAILSIRSEFAEARTLLNEAKDLLADQQSTKQLFSIENALGIVASTMDEPAEARTSYVRALQLAREMGNAAGEGEILNNLADLEFGCGNIERAIDWAQKAVSQFRSCELFPRLGLALYNLATYLIAKDELSTARPHAEEALSLAGDAGGLTLLACLQQWALIGALEGRHDEAARLLGFVELTYASTGEVREKPEQQIYDRLSALLATALSPASLQNRAAEGASWSEAQALRFTIDRLVPYQFADGSVSSEV</sequence>
<feature type="DNA-binding region" description="OmpR/PhoB-type" evidence="2">
    <location>
        <begin position="1"/>
        <end position="93"/>
    </location>
</feature>
<name>A0A8J2Z1K7_9PROT</name>
<keyword evidence="5" id="KW-1185">Reference proteome</keyword>
<evidence type="ECO:0000313" key="4">
    <source>
        <dbReference type="EMBL" id="GGF49806.1"/>
    </source>
</evidence>
<evidence type="ECO:0000259" key="3">
    <source>
        <dbReference type="PROSITE" id="PS51755"/>
    </source>
</evidence>
<dbReference type="SUPFAM" id="SSF52540">
    <property type="entry name" value="P-loop containing nucleoside triphosphate hydrolases"/>
    <property type="match status" value="1"/>
</dbReference>
<dbReference type="SUPFAM" id="SSF46894">
    <property type="entry name" value="C-terminal effector domain of the bipartite response regulators"/>
    <property type="match status" value="1"/>
</dbReference>
<dbReference type="SMART" id="SM00862">
    <property type="entry name" value="Trans_reg_C"/>
    <property type="match status" value="1"/>
</dbReference>
<gene>
    <name evidence="4" type="ORF">GCM10011611_65290</name>
</gene>
<dbReference type="InterPro" id="IPR001867">
    <property type="entry name" value="OmpR/PhoB-type_DNA-bd"/>
</dbReference>
<keyword evidence="1 2" id="KW-0238">DNA-binding</keyword>
<dbReference type="CDD" id="cd00383">
    <property type="entry name" value="trans_reg_C"/>
    <property type="match status" value="1"/>
</dbReference>
<dbReference type="SUPFAM" id="SSF48452">
    <property type="entry name" value="TPR-like"/>
    <property type="match status" value="1"/>
</dbReference>